<keyword evidence="5" id="KW-0597">Phosphoprotein</keyword>
<feature type="compositionally biased region" description="Polar residues" evidence="13">
    <location>
        <begin position="557"/>
        <end position="574"/>
    </location>
</feature>
<dbReference type="GO" id="GO:0015031">
    <property type="term" value="P:protein transport"/>
    <property type="evidence" value="ECO:0007669"/>
    <property type="project" value="UniProtKB-KW"/>
</dbReference>
<dbReference type="SMART" id="SM00164">
    <property type="entry name" value="TBC"/>
    <property type="match status" value="1"/>
</dbReference>
<dbReference type="PANTHER" id="PTHR22957:SF337">
    <property type="entry name" value="TBC1 DOMAIN FAMILY MEMBER 5"/>
    <property type="match status" value="1"/>
</dbReference>
<dbReference type="GO" id="GO:0005096">
    <property type="term" value="F:GTPase activator activity"/>
    <property type="evidence" value="ECO:0007669"/>
    <property type="project" value="UniProtKB-KW"/>
</dbReference>
<dbReference type="InterPro" id="IPR035969">
    <property type="entry name" value="Rab-GAP_TBC_sf"/>
</dbReference>
<feature type="compositionally biased region" description="Polar residues" evidence="13">
    <location>
        <begin position="730"/>
        <end position="748"/>
    </location>
</feature>
<dbReference type="GO" id="GO:0006914">
    <property type="term" value="P:autophagy"/>
    <property type="evidence" value="ECO:0007669"/>
    <property type="project" value="UniProtKB-KW"/>
</dbReference>
<dbReference type="Gene3D" id="1.10.472.80">
    <property type="entry name" value="Ypt/Rab-GAP domain of gyp1p, domain 3"/>
    <property type="match status" value="1"/>
</dbReference>
<name>A0A9L0J957_EQUAS</name>
<dbReference type="Proteomes" id="UP000694387">
    <property type="component" value="Chromosome 21"/>
</dbReference>
<evidence type="ECO:0000256" key="13">
    <source>
        <dbReference type="SAM" id="MobiDB-lite"/>
    </source>
</evidence>
<feature type="region of interest" description="Disordered" evidence="13">
    <location>
        <begin position="676"/>
        <end position="799"/>
    </location>
</feature>
<comment type="subunit">
    <text evidence="11">Interacts with MAP1LC3A, MAP1LC3B, MAP1LC3C, GABARAP, GABARAPL1, GABARAPL2. Interacts with VPS29 and VPS35; indicative for an association with retromer CSC subcomplex. MAP1LC3A and VPS29 compete for binding to TBC1D5. Interacts with AP2M1; indicative for an association with the AP2 complex. Interacts with ULK1 and ATG13 (phosphorylated); indicative for an association with the activated ULK1-ATG13-FIP200 complex. Interacts with ATG9A; the interactions seems to be restricted to the AP2-clathrin-associated fraction of ATG9A.</text>
</comment>
<dbReference type="FunFam" id="1.10.472.80:FF:000010">
    <property type="entry name" value="Putative TBC1 domain family member 5"/>
    <property type="match status" value="1"/>
</dbReference>
<dbReference type="PROSITE" id="PS50086">
    <property type="entry name" value="TBC_RABGAP"/>
    <property type="match status" value="1"/>
</dbReference>
<dbReference type="Gene3D" id="1.10.8.270">
    <property type="entry name" value="putative rabgap domain of human tbc1 domain family member 14 like domains"/>
    <property type="match status" value="1"/>
</dbReference>
<reference evidence="15" key="2">
    <citation type="submission" date="2025-08" db="UniProtKB">
        <authorList>
            <consortium name="Ensembl"/>
        </authorList>
    </citation>
    <scope>IDENTIFICATION</scope>
</reference>
<feature type="compositionally biased region" description="Polar residues" evidence="13">
    <location>
        <begin position="26"/>
        <end position="47"/>
    </location>
</feature>
<dbReference type="AlphaFoldDB" id="A0A9L0J957"/>
<organism evidence="15 16">
    <name type="scientific">Equus asinus</name>
    <name type="common">Donkey</name>
    <name type="synonym">Equus africanus asinus</name>
    <dbReference type="NCBI Taxonomy" id="9793"/>
    <lineage>
        <taxon>Eukaryota</taxon>
        <taxon>Metazoa</taxon>
        <taxon>Chordata</taxon>
        <taxon>Craniata</taxon>
        <taxon>Vertebrata</taxon>
        <taxon>Euteleostomi</taxon>
        <taxon>Mammalia</taxon>
        <taxon>Eutheria</taxon>
        <taxon>Laurasiatheria</taxon>
        <taxon>Perissodactyla</taxon>
        <taxon>Equidae</taxon>
        <taxon>Equus</taxon>
    </lineage>
</organism>
<evidence type="ECO:0000256" key="1">
    <source>
        <dbReference type="ARBA" id="ARBA00004419"/>
    </source>
</evidence>
<accession>A0A9L0J957</accession>
<keyword evidence="9" id="KW-0472">Membrane</keyword>
<keyword evidence="3" id="KW-0813">Transport</keyword>
<feature type="compositionally biased region" description="Gly residues" evidence="13">
    <location>
        <begin position="477"/>
        <end position="487"/>
    </location>
</feature>
<keyword evidence="16" id="KW-1185">Reference proteome</keyword>
<proteinExistence type="predicted"/>
<evidence type="ECO:0000256" key="12">
    <source>
        <dbReference type="ARBA" id="ARBA00072014"/>
    </source>
</evidence>
<dbReference type="GeneID" id="106831758"/>
<evidence type="ECO:0000256" key="9">
    <source>
        <dbReference type="ARBA" id="ARBA00023136"/>
    </source>
</evidence>
<dbReference type="GO" id="GO:0010008">
    <property type="term" value="C:endosome membrane"/>
    <property type="evidence" value="ECO:0007669"/>
    <property type="project" value="UniProtKB-SubCell"/>
</dbReference>
<keyword evidence="7" id="KW-0653">Protein transport</keyword>
<dbReference type="GO" id="GO:0005776">
    <property type="term" value="C:autophagosome"/>
    <property type="evidence" value="ECO:0007669"/>
    <property type="project" value="UniProtKB-SubCell"/>
</dbReference>
<sequence>MYHSLSETRHPLQPEEQEVGIDPLSIYSNKTGGDSNKNGRRTSSTLDSDGTFNSYRKEWEELFVNNNYLATIRQKGINGQLRSSRFRSICWKLFLCVLPQDKSQWISRIKELRAWYSNIKEIHITNPRKVVGQQDLMINNPLSQDEGSLWNKFFQDKELRSMIEQDVKRTFPEMQFFQQENVRKILTDVLFCYARENEQLLYKQGMHELLAPIIFILHCDHQAFLHASESAQPSEEMKILLNPEYLEHDAYAMFSQLMETAEPWFSTFEHEGQKGKETVMTPIPFARPQDLGPTIAIVTKVNQIQDHLLKKHDIELYMHLNRLEIAPQIYGLRWVRLLFGREFPLQDLLVVWDALFADGLSLSLVDYIFIAMLLYIRDALISSNYQTCLGLLMHFPPIGDVHSLILKALFLRDPKRNPRPVTYQFHPNLDYYKARGADLMNKSRTNAKGTPLNINKVSNSLINFGRKLISPAMAPGSAGGPAPGGSSGSSSTPVIPPRTLTEAPRHHLQQQQQQQQQQRLMKSESMPVQLNKGQSSKNISSSPSIESLPGGREFTGSPPSSATKKDSFFSNISRSRSHSKTMGKKESEEELEAQISFLQGQLNDLDAMCKYCAKVMDTHLVNIQDVILQENLEKEDQILVSLAGLKQIKDILKGSLRFNQSQLEAEENEQITISDDHYCSSGQGHGQGQGDQMPGAAKQASSEVPGCADRGSSDDFILVSKEDEGGSARASFSGQAQPLRTLRSTSGKSEALARSPLVFSDPLMGPASASSSNPSSSPDDDSSSHSKDSGFTIVSPLDI</sequence>
<evidence type="ECO:0000256" key="2">
    <source>
        <dbReference type="ARBA" id="ARBA00004608"/>
    </source>
</evidence>
<evidence type="ECO:0000256" key="6">
    <source>
        <dbReference type="ARBA" id="ARBA00022753"/>
    </source>
</evidence>
<evidence type="ECO:0000256" key="4">
    <source>
        <dbReference type="ARBA" id="ARBA00022468"/>
    </source>
</evidence>
<evidence type="ECO:0000313" key="15">
    <source>
        <dbReference type="Ensembl" id="ENSEASP00005046542.1"/>
    </source>
</evidence>
<keyword evidence="10" id="KW-0968">Cytoplasmic vesicle</keyword>
<feature type="region of interest" description="Disordered" evidence="13">
    <location>
        <begin position="473"/>
        <end position="587"/>
    </location>
</feature>
<feature type="compositionally biased region" description="Low complexity" evidence="13">
    <location>
        <begin position="535"/>
        <end position="547"/>
    </location>
</feature>
<dbReference type="InterPro" id="IPR000195">
    <property type="entry name" value="Rab-GAP-TBC_dom"/>
</dbReference>
<comment type="subcellular location">
    <subcellularLocation>
        <location evidence="1">Cytoplasmic vesicle</location>
        <location evidence="1">Autophagosome</location>
    </subcellularLocation>
    <subcellularLocation>
        <location evidence="2">Endosome membrane</location>
    </subcellularLocation>
</comment>
<protein>
    <recommendedName>
        <fullName evidence="12">TBC1 domain family member 5</fullName>
    </recommendedName>
</protein>
<reference evidence="15" key="3">
    <citation type="submission" date="2025-09" db="UniProtKB">
        <authorList>
            <consortium name="Ensembl"/>
        </authorList>
    </citation>
    <scope>IDENTIFICATION</scope>
</reference>
<evidence type="ECO:0000256" key="8">
    <source>
        <dbReference type="ARBA" id="ARBA00023006"/>
    </source>
</evidence>
<dbReference type="GeneTree" id="ENSGT00940000157121"/>
<feature type="region of interest" description="Disordered" evidence="13">
    <location>
        <begin position="23"/>
        <end position="47"/>
    </location>
</feature>
<dbReference type="CTD" id="9779"/>
<evidence type="ECO:0000259" key="14">
    <source>
        <dbReference type="PROSITE" id="PS50086"/>
    </source>
</evidence>
<keyword evidence="8" id="KW-0072">Autophagy</keyword>
<evidence type="ECO:0000256" key="3">
    <source>
        <dbReference type="ARBA" id="ARBA00022448"/>
    </source>
</evidence>
<dbReference type="Ensembl" id="ENSEAST00005040687.1">
    <property type="protein sequence ID" value="ENSEASP00005046542.1"/>
    <property type="gene ID" value="ENSEASG00005005775.2"/>
</dbReference>
<feature type="domain" description="Rab-GAP TBC" evidence="14">
    <location>
        <begin position="81"/>
        <end position="359"/>
    </location>
</feature>
<dbReference type="FunFam" id="1.10.8.270:FF:000011">
    <property type="entry name" value="TBC1 domain family member 5"/>
    <property type="match status" value="1"/>
</dbReference>
<keyword evidence="6" id="KW-0967">Endosome</keyword>
<dbReference type="PANTHER" id="PTHR22957">
    <property type="entry name" value="TBC1 DOMAIN FAMILY MEMBER GTPASE-ACTIVATING PROTEIN"/>
    <property type="match status" value="1"/>
</dbReference>
<reference evidence="15 16" key="1">
    <citation type="journal article" date="2020" name="Nat. Commun.">
        <title>Donkey genomes provide new insights into domestication and selection for coat color.</title>
        <authorList>
            <person name="Wang"/>
            <person name="C."/>
            <person name="Li"/>
            <person name="H."/>
            <person name="Guo"/>
            <person name="Y."/>
            <person name="Huang"/>
            <person name="J."/>
            <person name="Sun"/>
            <person name="Y."/>
            <person name="Min"/>
            <person name="J."/>
            <person name="Wang"/>
            <person name="J."/>
            <person name="Fang"/>
            <person name="X."/>
            <person name="Zhao"/>
            <person name="Z."/>
            <person name="Wang"/>
            <person name="S."/>
            <person name="Zhang"/>
            <person name="Y."/>
            <person name="Liu"/>
            <person name="Q."/>
            <person name="Jiang"/>
            <person name="Q."/>
            <person name="Wang"/>
            <person name="X."/>
            <person name="Guo"/>
            <person name="Y."/>
            <person name="Yang"/>
            <person name="C."/>
            <person name="Wang"/>
            <person name="Y."/>
            <person name="Tian"/>
            <person name="F."/>
            <person name="Zhuang"/>
            <person name="G."/>
            <person name="Fan"/>
            <person name="Y."/>
            <person name="Gao"/>
            <person name="Q."/>
            <person name="Li"/>
            <person name="Y."/>
            <person name="Ju"/>
            <person name="Z."/>
            <person name="Li"/>
            <person name="J."/>
            <person name="Li"/>
            <person name="R."/>
            <person name="Hou"/>
            <person name="M."/>
            <person name="Yang"/>
            <person name="G."/>
            <person name="Liu"/>
            <person name="G."/>
            <person name="Liu"/>
            <person name="W."/>
            <person name="Guo"/>
            <person name="J."/>
            <person name="Pan"/>
            <person name="S."/>
            <person name="Fan"/>
            <person name="G."/>
            <person name="Zhang"/>
            <person name="W."/>
            <person name="Zhang"/>
            <person name="R."/>
            <person name="Yu"/>
            <person name="J."/>
            <person name="Zhang"/>
            <person name="X."/>
            <person name="Yin"/>
            <person name="Q."/>
            <person name="Ji"/>
            <person name="C."/>
            <person name="Jin"/>
            <person name="Y."/>
            <person name="Yue"/>
            <person name="G."/>
            <person name="Liu"/>
            <person name="M."/>
            <person name="Xu"/>
            <person name="J."/>
            <person name="Liu"/>
            <person name="S."/>
            <person name="Jordana"/>
            <person name="J."/>
            <person name="Noce"/>
            <person name="A."/>
            <person name="Amills"/>
            <person name="M."/>
            <person name="Wu"/>
            <person name="D.D."/>
            <person name="Li"/>
            <person name="S."/>
            <person name="Zhou"/>
            <person name="X. and Zhong"/>
            <person name="J."/>
        </authorList>
    </citation>
    <scope>NUCLEOTIDE SEQUENCE [LARGE SCALE GENOMIC DNA]</scope>
</reference>
<gene>
    <name evidence="15" type="primary">TBC1D5</name>
</gene>
<keyword evidence="4" id="KW-0343">GTPase activation</keyword>
<evidence type="ECO:0000256" key="5">
    <source>
        <dbReference type="ARBA" id="ARBA00022553"/>
    </source>
</evidence>
<dbReference type="SUPFAM" id="SSF47923">
    <property type="entry name" value="Ypt/Rab-GAP domain of gyp1p"/>
    <property type="match status" value="2"/>
</dbReference>
<feature type="compositionally biased region" description="Low complexity" evidence="13">
    <location>
        <begin position="509"/>
        <end position="518"/>
    </location>
</feature>
<dbReference type="Pfam" id="PF00566">
    <property type="entry name" value="RabGAP-TBC"/>
    <property type="match status" value="2"/>
</dbReference>
<evidence type="ECO:0000256" key="11">
    <source>
        <dbReference type="ARBA" id="ARBA00062017"/>
    </source>
</evidence>
<evidence type="ECO:0000256" key="7">
    <source>
        <dbReference type="ARBA" id="ARBA00022927"/>
    </source>
</evidence>
<evidence type="ECO:0000313" key="16">
    <source>
        <dbReference type="Proteomes" id="UP000694387"/>
    </source>
</evidence>
<evidence type="ECO:0000256" key="10">
    <source>
        <dbReference type="ARBA" id="ARBA00023329"/>
    </source>
</evidence>
<feature type="compositionally biased region" description="Low complexity" evidence="13">
    <location>
        <begin position="766"/>
        <end position="777"/>
    </location>
</feature>